<proteinExistence type="predicted"/>
<reference evidence="1" key="1">
    <citation type="journal article" date="2020" name="Nature">
        <title>Giant virus diversity and host interactions through global metagenomics.</title>
        <authorList>
            <person name="Schulz F."/>
            <person name="Roux S."/>
            <person name="Paez-Espino D."/>
            <person name="Jungbluth S."/>
            <person name="Walsh D.A."/>
            <person name="Denef V.J."/>
            <person name="McMahon K.D."/>
            <person name="Konstantinidis K.T."/>
            <person name="Eloe-Fadrosh E.A."/>
            <person name="Kyrpides N.C."/>
            <person name="Woyke T."/>
        </authorList>
    </citation>
    <scope>NUCLEOTIDE SEQUENCE</scope>
    <source>
        <strain evidence="1">GVMAG-M-3300023184-24</strain>
    </source>
</reference>
<organism evidence="1">
    <name type="scientific">viral metagenome</name>
    <dbReference type="NCBI Taxonomy" id="1070528"/>
    <lineage>
        <taxon>unclassified sequences</taxon>
        <taxon>metagenomes</taxon>
        <taxon>organismal metagenomes</taxon>
    </lineage>
</organism>
<dbReference type="EMBL" id="MN740111">
    <property type="protein sequence ID" value="QHT88207.1"/>
    <property type="molecule type" value="Genomic_DNA"/>
</dbReference>
<dbReference type="AlphaFoldDB" id="A0A6C0I733"/>
<accession>A0A6C0I733</accession>
<sequence>MSYQRPKWQSYTLPSWERPNILRDPPKSIHTKKKERVEMGDVSYMIRNDDSRINEGISYLARGVNPMVDVSYSNYGGNGAKLTTMATPTATNPYKVIKDGAFRPPIMTQEDLLPLSRMRRPETSATTNPGISTLAGFVTPNLQNNVDLATVSNAIDVKKINYLSIRPSATFNISLPIDVDVFGNRAIQKNKLQFAHYANPSTNLFDVPDYLQTTNDRNIVNDAINQNNLKVQNVTSNPNLKVYIQQGNDLTEVQGSVKDKLNIAVQTRLGKPITINREDGTHIKIKDYISKVVQTNVNSAGGDAIILRVNNNENTIKLERNMPLYATSTNISPGYQKQYDNTGVIELDSKLQTSAMSNINDRTMTVSNKANEYDYETQSASKARGMGYIGGIVDTASGISRYSGETKLPDFNNVRKLALAY</sequence>
<protein>
    <submittedName>
        <fullName evidence="1">Uncharacterized protein</fullName>
    </submittedName>
</protein>
<evidence type="ECO:0000313" key="1">
    <source>
        <dbReference type="EMBL" id="QHT88207.1"/>
    </source>
</evidence>
<name>A0A6C0I733_9ZZZZ</name>